<dbReference type="RefSeq" id="WP_106762047.1">
    <property type="nucleotide sequence ID" value="NZ_PXNP01000037.1"/>
</dbReference>
<gene>
    <name evidence="1" type="ORF">C7H09_07945</name>
</gene>
<evidence type="ECO:0008006" key="3">
    <source>
        <dbReference type="Google" id="ProtNLM"/>
    </source>
</evidence>
<proteinExistence type="predicted"/>
<evidence type="ECO:0000313" key="1">
    <source>
        <dbReference type="EMBL" id="PSF09256.1"/>
    </source>
</evidence>
<organism evidence="1 2">
    <name type="scientific">Marinobacter fuscus</name>
    <dbReference type="NCBI Taxonomy" id="2109942"/>
    <lineage>
        <taxon>Bacteria</taxon>
        <taxon>Pseudomonadati</taxon>
        <taxon>Pseudomonadota</taxon>
        <taxon>Gammaproteobacteria</taxon>
        <taxon>Pseudomonadales</taxon>
        <taxon>Marinobacteraceae</taxon>
        <taxon>Marinobacter</taxon>
    </lineage>
</organism>
<evidence type="ECO:0000313" key="2">
    <source>
        <dbReference type="Proteomes" id="UP000239866"/>
    </source>
</evidence>
<protein>
    <recommendedName>
        <fullName evidence="3">RiboL-PSP-HEPN domain-containing protein</fullName>
    </recommendedName>
</protein>
<dbReference type="AlphaFoldDB" id="A0A2T1KGK1"/>
<dbReference type="EMBL" id="PXNP01000037">
    <property type="protein sequence ID" value="PSF09256.1"/>
    <property type="molecule type" value="Genomic_DNA"/>
</dbReference>
<dbReference type="Proteomes" id="UP000239866">
    <property type="component" value="Unassembled WGS sequence"/>
</dbReference>
<name>A0A2T1KGK1_9GAMM</name>
<accession>A0A2T1KGK1</accession>
<dbReference type="OrthoDB" id="9131011at2"/>
<comment type="caution">
    <text evidence="1">The sequence shown here is derived from an EMBL/GenBank/DDBJ whole genome shotgun (WGS) entry which is preliminary data.</text>
</comment>
<reference evidence="1 2" key="1">
    <citation type="submission" date="2018-03" db="EMBL/GenBank/DDBJ databases">
        <title>Marinobacter brunus sp. nov., a marine bacterium of Gamma-proteobacteria isolated from the surface seawater of the South China Sea.</title>
        <authorList>
            <person name="Cheng H."/>
            <person name="Wu Y.-H."/>
            <person name="Xamxidin M."/>
            <person name="Xu X.-W."/>
        </authorList>
    </citation>
    <scope>NUCLEOTIDE SEQUENCE [LARGE SCALE GENOMIC DNA]</scope>
    <source>
        <strain evidence="1 2">NH169-3</strain>
    </source>
</reference>
<sequence length="232" mass="26174">MKNLQEWISRNKPVAGAKGPFELCFARLQKIEDAHTYLTENQDISSSVQEELFRYIPIATTAAIDAYFKSVMARLVDSGEPYLYRACSISGRKLSLENVAHLQNKKFTLGEMLAFEQSFGSVPAIDGVFSTLLGTKFLKLVETVELDSPPFSAPSELEEEALRMGQDFFGALQSIFEIRHRYCHEFAVDDQLDKVKELLSLVALPSFILRVDVILFVAERKADEFAEYVSGR</sequence>
<keyword evidence="2" id="KW-1185">Reference proteome</keyword>